<keyword evidence="3" id="KW-0862">Zinc</keyword>
<feature type="zinc finger region" description="dksA C4-type" evidence="4">
    <location>
        <begin position="92"/>
        <end position="116"/>
    </location>
</feature>
<dbReference type="PROSITE" id="PS51128">
    <property type="entry name" value="ZF_DKSA_2"/>
    <property type="match status" value="1"/>
</dbReference>
<protein>
    <submittedName>
        <fullName evidence="6">Molecular chaperone DnaK</fullName>
    </submittedName>
</protein>
<dbReference type="RefSeq" id="WP_119865472.1">
    <property type="nucleotide sequence ID" value="NZ_CP016786.1"/>
</dbReference>
<gene>
    <name evidence="6" type="ORF">BEN51_07535</name>
</gene>
<dbReference type="KEGG" id="cia:BEN51_07535"/>
<dbReference type="EMBL" id="CP016786">
    <property type="protein sequence ID" value="ASW43336.1"/>
    <property type="molecule type" value="Genomic_DNA"/>
</dbReference>
<dbReference type="PANTHER" id="PTHR33823:SF4">
    <property type="entry name" value="GENERAL STRESS PROTEIN 16O"/>
    <property type="match status" value="1"/>
</dbReference>
<dbReference type="InterPro" id="IPR037187">
    <property type="entry name" value="DnaK_N"/>
</dbReference>
<dbReference type="NCBIfam" id="TIGR02890">
    <property type="entry name" value="bacill_yteA"/>
    <property type="match status" value="1"/>
</dbReference>
<dbReference type="GO" id="GO:0008270">
    <property type="term" value="F:zinc ion binding"/>
    <property type="evidence" value="ECO:0007669"/>
    <property type="project" value="UniProtKB-KW"/>
</dbReference>
<dbReference type="OrthoDB" id="9811543at2"/>
<evidence type="ECO:0000313" key="6">
    <source>
        <dbReference type="EMBL" id="ASW43336.1"/>
    </source>
</evidence>
<keyword evidence="2" id="KW-0863">Zinc-finger</keyword>
<dbReference type="Pfam" id="PF01258">
    <property type="entry name" value="zf-dskA_traR"/>
    <property type="match status" value="1"/>
</dbReference>
<evidence type="ECO:0000259" key="5">
    <source>
        <dbReference type="Pfam" id="PF01258"/>
    </source>
</evidence>
<proteinExistence type="predicted"/>
<accession>A0A343JCS8</accession>
<keyword evidence="7" id="KW-1185">Reference proteome</keyword>
<evidence type="ECO:0000313" key="7">
    <source>
        <dbReference type="Proteomes" id="UP000264883"/>
    </source>
</evidence>
<dbReference type="InterPro" id="IPR014240">
    <property type="entry name" value="YteA"/>
</dbReference>
<sequence>MDKNKLKYFKNKLLIEKKKVSGVIDQLNKNGVTQFNAEVASELSFYDNHPADIADEVYQVGVGKALEANEEALLEKIDNALKAIKEGTYGKCKICGKDIDIERLKALPYAENCIECQDTISKVKSYNSQKRVIEESVIGEPFRHSFTHHTDDAVGFDLEDTYQALQRHNKIDDYEGYDYEVDDEVYVEEVEKISNQQYKNQLT</sequence>
<dbReference type="PANTHER" id="PTHR33823">
    <property type="entry name" value="RNA POLYMERASE-BINDING TRANSCRIPTION FACTOR DKSA-RELATED"/>
    <property type="match status" value="1"/>
</dbReference>
<feature type="domain" description="Zinc finger DksA/TraR C4-type" evidence="5">
    <location>
        <begin position="87"/>
        <end position="119"/>
    </location>
</feature>
<dbReference type="AlphaFoldDB" id="A0A343JCS8"/>
<reference evidence="6 7" key="1">
    <citation type="submission" date="2016-08" db="EMBL/GenBank/DDBJ databases">
        <title>Complete Genome Sequence Of The Indigo Reducing Clostridium isatidis DSM15098.</title>
        <authorList>
            <person name="Little G.T."/>
            <person name="Minton N.P."/>
        </authorList>
    </citation>
    <scope>NUCLEOTIDE SEQUENCE [LARGE SCALE GENOMIC DNA]</scope>
    <source>
        <strain evidence="6 7">DSM 15098</strain>
    </source>
</reference>
<evidence type="ECO:0000256" key="1">
    <source>
        <dbReference type="ARBA" id="ARBA00022723"/>
    </source>
</evidence>
<dbReference type="Proteomes" id="UP000264883">
    <property type="component" value="Chromosome"/>
</dbReference>
<dbReference type="Gene3D" id="1.20.120.910">
    <property type="entry name" value="DksA, coiled-coil domain"/>
    <property type="match status" value="1"/>
</dbReference>
<keyword evidence="1" id="KW-0479">Metal-binding</keyword>
<organism evidence="6 7">
    <name type="scientific">Clostridium isatidis</name>
    <dbReference type="NCBI Taxonomy" id="182773"/>
    <lineage>
        <taxon>Bacteria</taxon>
        <taxon>Bacillati</taxon>
        <taxon>Bacillota</taxon>
        <taxon>Clostridia</taxon>
        <taxon>Eubacteriales</taxon>
        <taxon>Clostridiaceae</taxon>
        <taxon>Clostridium</taxon>
    </lineage>
</organism>
<evidence type="ECO:0000256" key="4">
    <source>
        <dbReference type="PROSITE-ProRule" id="PRU00510"/>
    </source>
</evidence>
<evidence type="ECO:0000256" key="3">
    <source>
        <dbReference type="ARBA" id="ARBA00022833"/>
    </source>
</evidence>
<dbReference type="InterPro" id="IPR000962">
    <property type="entry name" value="Znf_DskA_TraR"/>
</dbReference>
<evidence type="ECO:0000256" key="2">
    <source>
        <dbReference type="ARBA" id="ARBA00022771"/>
    </source>
</evidence>
<name>A0A343JCS8_9CLOT</name>
<dbReference type="SUPFAM" id="SSF109635">
    <property type="entry name" value="DnaK suppressor protein DksA, alpha-hairpin domain"/>
    <property type="match status" value="1"/>
</dbReference>
<dbReference type="SUPFAM" id="SSF57716">
    <property type="entry name" value="Glucocorticoid receptor-like (DNA-binding domain)"/>
    <property type="match status" value="1"/>
</dbReference>